<dbReference type="GO" id="GO:0005975">
    <property type="term" value="P:carbohydrate metabolic process"/>
    <property type="evidence" value="ECO:0007669"/>
    <property type="project" value="InterPro"/>
</dbReference>
<dbReference type="KEGG" id="rain:Rai3103_01070"/>
<reference evidence="1 2" key="1">
    <citation type="submission" date="2019-10" db="EMBL/GenBank/DDBJ databases">
        <title>Genomic analysis of Raineyella sp. CBA3103.</title>
        <authorList>
            <person name="Roh S.W."/>
        </authorList>
    </citation>
    <scope>NUCLEOTIDE SEQUENCE [LARGE SCALE GENOMIC DNA]</scope>
    <source>
        <strain evidence="1 2">CBA3103</strain>
    </source>
</reference>
<dbReference type="Gene3D" id="3.20.20.370">
    <property type="entry name" value="Glycoside hydrolase/deacetylase"/>
    <property type="match status" value="1"/>
</dbReference>
<dbReference type="PANTHER" id="PTHR30292:SF0">
    <property type="entry name" value="5-OXOPROLINASE SUBUNIT A"/>
    <property type="match status" value="1"/>
</dbReference>
<dbReference type="InterPro" id="IPR005501">
    <property type="entry name" value="LamB/YcsF/PxpA-like"/>
</dbReference>
<evidence type="ECO:0000313" key="2">
    <source>
        <dbReference type="Proteomes" id="UP000386847"/>
    </source>
</evidence>
<evidence type="ECO:0000313" key="1">
    <source>
        <dbReference type="EMBL" id="QGF22510.1"/>
    </source>
</evidence>
<dbReference type="SUPFAM" id="SSF88713">
    <property type="entry name" value="Glycoside hydrolase/deacetylase"/>
    <property type="match status" value="1"/>
</dbReference>
<dbReference type="InterPro" id="IPR011330">
    <property type="entry name" value="Glyco_hydro/deAcase_b/a-brl"/>
</dbReference>
<gene>
    <name evidence="1" type="ORF">Rai3103_01070</name>
</gene>
<dbReference type="PANTHER" id="PTHR30292">
    <property type="entry name" value="UNCHARACTERIZED PROTEIN YBGL-RELATED"/>
    <property type="match status" value="1"/>
</dbReference>
<sequence length="238" mass="25490">MTPMARLPRAEEKADAVQVDLNATIGDTIRVEALQHDEAVLPYVSSITIPAGLHAGTPRVILAAIRRGLAAGVRLGAGVGYRDFLGGGDRYVDVAFEDLYAELIYQIGAVDSLAFTEQGRLSYVRPSGALARMAGRRKDHAEAILRAIASYDPELPLVVHHLSPLLGMARDAGLEVIVEYSASSLERMRASVGRIAADGHPEQSVSLHLDPVTAPVVVRTLRELGHTFGAPLTARRGM</sequence>
<accession>A0A5Q2F6B2</accession>
<dbReference type="AlphaFoldDB" id="A0A5Q2F6B2"/>
<keyword evidence="2" id="KW-1185">Reference proteome</keyword>
<name>A0A5Q2F6B2_9ACTN</name>
<protein>
    <submittedName>
        <fullName evidence="1">Uncharacterized protein</fullName>
    </submittedName>
</protein>
<dbReference type="Pfam" id="PF03746">
    <property type="entry name" value="LamB_YcsF"/>
    <property type="match status" value="1"/>
</dbReference>
<dbReference type="EMBL" id="CP045725">
    <property type="protein sequence ID" value="QGF22510.1"/>
    <property type="molecule type" value="Genomic_DNA"/>
</dbReference>
<proteinExistence type="predicted"/>
<organism evidence="1 2">
    <name type="scientific">Raineyella fluvialis</name>
    <dbReference type="NCBI Taxonomy" id="2662261"/>
    <lineage>
        <taxon>Bacteria</taxon>
        <taxon>Bacillati</taxon>
        <taxon>Actinomycetota</taxon>
        <taxon>Actinomycetes</taxon>
        <taxon>Propionibacteriales</taxon>
        <taxon>Propionibacteriaceae</taxon>
        <taxon>Raineyella</taxon>
    </lineage>
</organism>
<dbReference type="Proteomes" id="UP000386847">
    <property type="component" value="Chromosome"/>
</dbReference>